<keyword evidence="1" id="KW-0732">Signal</keyword>
<dbReference type="AlphaFoldDB" id="A0A813JAL5"/>
<dbReference type="Proteomes" id="UP000626109">
    <property type="component" value="Unassembled WGS sequence"/>
</dbReference>
<dbReference type="EMBL" id="CAJNNW010023840">
    <property type="protein sequence ID" value="CAE8671215.1"/>
    <property type="molecule type" value="Genomic_DNA"/>
</dbReference>
<evidence type="ECO:0000256" key="2">
    <source>
        <dbReference type="ARBA" id="ARBA00023180"/>
    </source>
</evidence>
<dbReference type="PANTHER" id="PTHR22702:SF1">
    <property type="entry name" value="PROTEASE-ASSOCIATED DOMAIN-CONTAINING PROTEIN 1"/>
    <property type="match status" value="1"/>
</dbReference>
<organism evidence="4 5">
    <name type="scientific">Polarella glacialis</name>
    <name type="common">Dinoflagellate</name>
    <dbReference type="NCBI Taxonomy" id="89957"/>
    <lineage>
        <taxon>Eukaryota</taxon>
        <taxon>Sar</taxon>
        <taxon>Alveolata</taxon>
        <taxon>Dinophyceae</taxon>
        <taxon>Suessiales</taxon>
        <taxon>Suessiaceae</taxon>
        <taxon>Polarella</taxon>
    </lineage>
</organism>
<name>A0A813JAL5_POLGL</name>
<gene>
    <name evidence="4" type="ORF">PGLA2088_LOCUS17667</name>
</gene>
<accession>A0A813JAL5</accession>
<sequence>MPADQGRDFYSGKLVLISRGACLFVHKLVRAQNAGAAGVIMINAEGSDKRLQVMTCPNQERGGGGEVRIPAAMISWEDGQAILSRLRAGLGGSGLSGCMLTPH</sequence>
<dbReference type="InterPro" id="IPR046450">
    <property type="entry name" value="PA_dom_sf"/>
</dbReference>
<evidence type="ECO:0000313" key="4">
    <source>
        <dbReference type="EMBL" id="CAE8671215.1"/>
    </source>
</evidence>
<evidence type="ECO:0000256" key="1">
    <source>
        <dbReference type="ARBA" id="ARBA00022729"/>
    </source>
</evidence>
<dbReference type="PANTHER" id="PTHR22702">
    <property type="entry name" value="PROTEASE-ASSOCIATED DOMAIN-CONTAINING PROTEIN"/>
    <property type="match status" value="1"/>
</dbReference>
<dbReference type="InterPro" id="IPR003137">
    <property type="entry name" value="PA_domain"/>
</dbReference>
<evidence type="ECO:0000259" key="3">
    <source>
        <dbReference type="Pfam" id="PF02225"/>
    </source>
</evidence>
<reference evidence="4" key="1">
    <citation type="submission" date="2021-02" db="EMBL/GenBank/DDBJ databases">
        <authorList>
            <person name="Dougan E. K."/>
            <person name="Rhodes N."/>
            <person name="Thang M."/>
            <person name="Chan C."/>
        </authorList>
    </citation>
    <scope>NUCLEOTIDE SEQUENCE</scope>
</reference>
<dbReference type="SUPFAM" id="SSF52025">
    <property type="entry name" value="PA domain"/>
    <property type="match status" value="1"/>
</dbReference>
<proteinExistence type="predicted"/>
<comment type="caution">
    <text evidence="4">The sequence shown here is derived from an EMBL/GenBank/DDBJ whole genome shotgun (WGS) entry which is preliminary data.</text>
</comment>
<keyword evidence="2" id="KW-0325">Glycoprotein</keyword>
<protein>
    <recommendedName>
        <fullName evidence="3">PA domain-containing protein</fullName>
    </recommendedName>
</protein>
<dbReference type="Gene3D" id="3.50.30.30">
    <property type="match status" value="1"/>
</dbReference>
<feature type="domain" description="PA" evidence="3">
    <location>
        <begin position="10"/>
        <end position="82"/>
    </location>
</feature>
<evidence type="ECO:0000313" key="5">
    <source>
        <dbReference type="Proteomes" id="UP000626109"/>
    </source>
</evidence>
<dbReference type="Pfam" id="PF02225">
    <property type="entry name" value="PA"/>
    <property type="match status" value="1"/>
</dbReference>